<evidence type="ECO:0000313" key="9">
    <source>
        <dbReference type="EMBL" id="MDU9003569.1"/>
    </source>
</evidence>
<comment type="similarity">
    <text evidence="2 7">Belongs to the ExbD/TolR family.</text>
</comment>
<keyword evidence="7" id="KW-0653">Protein transport</keyword>
<comment type="caution">
    <text evidence="9">The sequence shown here is derived from an EMBL/GenBank/DDBJ whole genome shotgun (WGS) entry which is preliminary data.</text>
</comment>
<keyword evidence="10" id="KW-1185">Reference proteome</keyword>
<evidence type="ECO:0000256" key="8">
    <source>
        <dbReference type="SAM" id="Phobius"/>
    </source>
</evidence>
<evidence type="ECO:0000256" key="7">
    <source>
        <dbReference type="RuleBase" id="RU003879"/>
    </source>
</evidence>
<reference evidence="10" key="1">
    <citation type="submission" date="2023-05" db="EMBL/GenBank/DDBJ databases">
        <title>Sedimentitalea sp. nov. JM2-8.</title>
        <authorList>
            <person name="Huang J."/>
        </authorList>
    </citation>
    <scope>NUCLEOTIDE SEQUENCE [LARGE SCALE GENOMIC DNA]</scope>
    <source>
        <strain evidence="10">KHS03</strain>
    </source>
</reference>
<keyword evidence="5 8" id="KW-1133">Transmembrane helix</keyword>
<gene>
    <name evidence="9" type="ORF">QO231_06850</name>
</gene>
<dbReference type="Pfam" id="PF02472">
    <property type="entry name" value="ExbD"/>
    <property type="match status" value="1"/>
</dbReference>
<evidence type="ECO:0000313" key="10">
    <source>
        <dbReference type="Proteomes" id="UP001255416"/>
    </source>
</evidence>
<proteinExistence type="inferred from homology"/>
<dbReference type="Proteomes" id="UP001255416">
    <property type="component" value="Unassembled WGS sequence"/>
</dbReference>
<dbReference type="InterPro" id="IPR003400">
    <property type="entry name" value="ExbD"/>
</dbReference>
<evidence type="ECO:0000256" key="1">
    <source>
        <dbReference type="ARBA" id="ARBA00004162"/>
    </source>
</evidence>
<dbReference type="EMBL" id="JASMWN010000004">
    <property type="protein sequence ID" value="MDU9003569.1"/>
    <property type="molecule type" value="Genomic_DNA"/>
</dbReference>
<dbReference type="Gene3D" id="3.30.420.270">
    <property type="match status" value="1"/>
</dbReference>
<dbReference type="PANTHER" id="PTHR30558">
    <property type="entry name" value="EXBD MEMBRANE COMPONENT OF PMF-DRIVEN MACROMOLECULE IMPORT SYSTEM"/>
    <property type="match status" value="1"/>
</dbReference>
<keyword evidence="4 7" id="KW-0812">Transmembrane</keyword>
<keyword evidence="7" id="KW-0813">Transport</keyword>
<evidence type="ECO:0000256" key="4">
    <source>
        <dbReference type="ARBA" id="ARBA00022692"/>
    </source>
</evidence>
<evidence type="ECO:0000256" key="2">
    <source>
        <dbReference type="ARBA" id="ARBA00005811"/>
    </source>
</evidence>
<name>A0ABU3VCV1_9RHOB</name>
<keyword evidence="6 8" id="KW-0472">Membrane</keyword>
<evidence type="ECO:0000256" key="3">
    <source>
        <dbReference type="ARBA" id="ARBA00022475"/>
    </source>
</evidence>
<protein>
    <submittedName>
        <fullName evidence="9">Biopolymer transporter ExbD</fullName>
    </submittedName>
</protein>
<sequence>MFDFAEDRPRRKPSLTPMIDVVFLLLVFFMLASRFGTDMHIPLNVAGFDSGKGYSGPPRLIDIEAESLLLNGIALSPDTLVERLEDLTEKPTDTIILRPRAGTDLQRVIRVMETLSGAGYSTLVLIE</sequence>
<keyword evidence="3" id="KW-1003">Cell membrane</keyword>
<evidence type="ECO:0000256" key="6">
    <source>
        <dbReference type="ARBA" id="ARBA00023136"/>
    </source>
</evidence>
<feature type="transmembrane region" description="Helical" evidence="8">
    <location>
        <begin position="15"/>
        <end position="32"/>
    </location>
</feature>
<dbReference type="PANTHER" id="PTHR30558:SF3">
    <property type="entry name" value="BIOPOLYMER TRANSPORT PROTEIN EXBD-RELATED"/>
    <property type="match status" value="1"/>
</dbReference>
<dbReference type="RefSeq" id="WP_316774583.1">
    <property type="nucleotide sequence ID" value="NZ_JASMWN010000004.1"/>
</dbReference>
<evidence type="ECO:0000256" key="5">
    <source>
        <dbReference type="ARBA" id="ARBA00022989"/>
    </source>
</evidence>
<organism evidence="9 10">
    <name type="scientific">Sedimentitalea todarodis</name>
    <dbReference type="NCBI Taxonomy" id="1631240"/>
    <lineage>
        <taxon>Bacteria</taxon>
        <taxon>Pseudomonadati</taxon>
        <taxon>Pseudomonadota</taxon>
        <taxon>Alphaproteobacteria</taxon>
        <taxon>Rhodobacterales</taxon>
        <taxon>Paracoccaceae</taxon>
        <taxon>Sedimentitalea</taxon>
    </lineage>
</organism>
<accession>A0ABU3VCV1</accession>
<comment type="subcellular location">
    <subcellularLocation>
        <location evidence="1">Cell membrane</location>
        <topology evidence="1">Single-pass membrane protein</topology>
    </subcellularLocation>
    <subcellularLocation>
        <location evidence="7">Cell membrane</location>
        <topology evidence="7">Single-pass type II membrane protein</topology>
    </subcellularLocation>
</comment>